<reference evidence="2 3" key="1">
    <citation type="submission" date="2019-03" db="EMBL/GenBank/DDBJ databases">
        <title>Genomic Encyclopedia of Type Strains, Phase IV (KMG-IV): sequencing the most valuable type-strain genomes for metagenomic binning, comparative biology and taxonomic classification.</title>
        <authorList>
            <person name="Goeker M."/>
        </authorList>
    </citation>
    <scope>NUCLEOTIDE SEQUENCE [LARGE SCALE GENOMIC DNA]</scope>
    <source>
        <strain evidence="2 3">DSM 15969</strain>
    </source>
</reference>
<evidence type="ECO:0000313" key="3">
    <source>
        <dbReference type="Proteomes" id="UP000295063"/>
    </source>
</evidence>
<protein>
    <submittedName>
        <fullName evidence="2">Uncharacterized protein</fullName>
    </submittedName>
</protein>
<keyword evidence="1" id="KW-1133">Transmembrane helix</keyword>
<keyword evidence="3" id="KW-1185">Reference proteome</keyword>
<name>A0A4V2Q8Y1_9FIRM</name>
<evidence type="ECO:0000313" key="2">
    <source>
        <dbReference type="EMBL" id="TCL39174.1"/>
    </source>
</evidence>
<gene>
    <name evidence="2" type="ORF">EV210_10284</name>
</gene>
<comment type="caution">
    <text evidence="2">The sequence shown here is derived from an EMBL/GenBank/DDBJ whole genome shotgun (WGS) entry which is preliminary data.</text>
</comment>
<proteinExistence type="predicted"/>
<dbReference type="AlphaFoldDB" id="A0A4V2Q8Y1"/>
<accession>A0A4V2Q8Y1</accession>
<dbReference type="OrthoDB" id="1679804at2"/>
<keyword evidence="1" id="KW-0812">Transmembrane</keyword>
<feature type="transmembrane region" description="Helical" evidence="1">
    <location>
        <begin position="146"/>
        <end position="167"/>
    </location>
</feature>
<organism evidence="2 3">
    <name type="scientific">Anaerospora hongkongensis</name>
    <dbReference type="NCBI Taxonomy" id="244830"/>
    <lineage>
        <taxon>Bacteria</taxon>
        <taxon>Bacillati</taxon>
        <taxon>Bacillota</taxon>
        <taxon>Negativicutes</taxon>
        <taxon>Selenomonadales</taxon>
        <taxon>Sporomusaceae</taxon>
        <taxon>Anaerospora</taxon>
    </lineage>
</organism>
<dbReference type="RefSeq" id="WP_132075307.1">
    <property type="nucleotide sequence ID" value="NZ_DAMAKO010000005.1"/>
</dbReference>
<feature type="transmembrane region" description="Helical" evidence="1">
    <location>
        <begin position="173"/>
        <end position="190"/>
    </location>
</feature>
<sequence>MQDYTAKALLPACSWNEAMVGQLWDSFGPPDTYTWSAEIGTGCDRLGKVSDRPARIIQDRQQMVALLQQLPYIDYIVLTVEVAEAGNIAIVFRNYPPAGGSYAVTGKTESWVQEKAAAIQAVFSASRDQEITRIYGKWTFGAIQTAIPLTAASIAVIAAAVLFIPAALRHSDYLWWITAGTVVLTLRLAYSISDRLILYVVKRFPYIRWQ</sequence>
<dbReference type="EMBL" id="SLUI01000002">
    <property type="protein sequence ID" value="TCL39174.1"/>
    <property type="molecule type" value="Genomic_DNA"/>
</dbReference>
<evidence type="ECO:0000256" key="1">
    <source>
        <dbReference type="SAM" id="Phobius"/>
    </source>
</evidence>
<keyword evidence="1" id="KW-0472">Membrane</keyword>
<dbReference type="Proteomes" id="UP000295063">
    <property type="component" value="Unassembled WGS sequence"/>
</dbReference>